<evidence type="ECO:0000313" key="3">
    <source>
        <dbReference type="EMBL" id="SDR72776.1"/>
    </source>
</evidence>
<dbReference type="InterPro" id="IPR018551">
    <property type="entry name" value="DUF2007"/>
</dbReference>
<protein>
    <submittedName>
        <fullName evidence="3">Putative signal transducing protein</fullName>
    </submittedName>
</protein>
<dbReference type="Pfam" id="PF09413">
    <property type="entry name" value="DUF2007"/>
    <property type="match status" value="1"/>
</dbReference>
<sequence length="91" mass="9569">MQRVHEPLALGEGELLVRMLASEGIRAHLLGEHLLGAQGELPLAGLLAILVADEDAQRARRLIAEYNAALPLPAEPGEGDASGSQPDVLLC</sequence>
<evidence type="ECO:0000313" key="4">
    <source>
        <dbReference type="Proteomes" id="UP000243359"/>
    </source>
</evidence>
<feature type="domain" description="DUF2007" evidence="2">
    <location>
        <begin position="16"/>
        <end position="66"/>
    </location>
</feature>
<name>A0A1H1LE47_9PSED</name>
<organism evidence="3 4">
    <name type="scientific">Pseudomonas oryzae</name>
    <dbReference type="NCBI Taxonomy" id="1392877"/>
    <lineage>
        <taxon>Bacteria</taxon>
        <taxon>Pseudomonadati</taxon>
        <taxon>Pseudomonadota</taxon>
        <taxon>Gammaproteobacteria</taxon>
        <taxon>Pseudomonadales</taxon>
        <taxon>Pseudomonadaceae</taxon>
        <taxon>Pseudomonas</taxon>
    </lineage>
</organism>
<dbReference type="EMBL" id="LT629751">
    <property type="protein sequence ID" value="SDR72776.1"/>
    <property type="molecule type" value="Genomic_DNA"/>
</dbReference>
<accession>A0A1H1LE47</accession>
<dbReference type="Gene3D" id="3.30.70.790">
    <property type="entry name" value="UreE, C-terminal domain"/>
    <property type="match status" value="1"/>
</dbReference>
<dbReference type="OrthoDB" id="6197669at2"/>
<dbReference type="STRING" id="1392877.SAMN05216221_0127"/>
<dbReference type="Proteomes" id="UP000243359">
    <property type="component" value="Chromosome I"/>
</dbReference>
<dbReference type="RefSeq" id="WP_090347130.1">
    <property type="nucleotide sequence ID" value="NZ_LT629751.1"/>
</dbReference>
<proteinExistence type="predicted"/>
<keyword evidence="4" id="KW-1185">Reference proteome</keyword>
<gene>
    <name evidence="3" type="ORF">SAMN05216221_0127</name>
</gene>
<reference evidence="4" key="1">
    <citation type="submission" date="2016-10" db="EMBL/GenBank/DDBJ databases">
        <authorList>
            <person name="Varghese N."/>
            <person name="Submissions S."/>
        </authorList>
    </citation>
    <scope>NUCLEOTIDE SEQUENCE [LARGE SCALE GENOMIC DNA]</scope>
    <source>
        <strain evidence="4">KCTC 32247</strain>
    </source>
</reference>
<dbReference type="AlphaFoldDB" id="A0A1H1LE47"/>
<evidence type="ECO:0000256" key="1">
    <source>
        <dbReference type="SAM" id="MobiDB-lite"/>
    </source>
</evidence>
<evidence type="ECO:0000259" key="2">
    <source>
        <dbReference type="Pfam" id="PF09413"/>
    </source>
</evidence>
<feature type="region of interest" description="Disordered" evidence="1">
    <location>
        <begin position="72"/>
        <end position="91"/>
    </location>
</feature>